<comment type="caution">
    <text evidence="6">The sequence shown here is derived from an EMBL/GenBank/DDBJ whole genome shotgun (WGS) entry which is preliminary data.</text>
</comment>
<comment type="subcellular location">
    <subcellularLocation>
        <location evidence="1">Periplasm</location>
    </subcellularLocation>
</comment>
<dbReference type="InterPro" id="IPR015168">
    <property type="entry name" value="SsuA/THI5"/>
</dbReference>
<proteinExistence type="inferred from homology"/>
<evidence type="ECO:0000259" key="5">
    <source>
        <dbReference type="SMART" id="SM00062"/>
    </source>
</evidence>
<evidence type="ECO:0000313" key="6">
    <source>
        <dbReference type="EMBL" id="HGW94073.1"/>
    </source>
</evidence>
<keyword evidence="4" id="KW-0812">Transmembrane</keyword>
<keyword evidence="3" id="KW-0732">Signal</keyword>
<dbReference type="GO" id="GO:0042597">
    <property type="term" value="C:periplasmic space"/>
    <property type="evidence" value="ECO:0007669"/>
    <property type="project" value="UniProtKB-SubCell"/>
</dbReference>
<feature type="transmembrane region" description="Helical" evidence="4">
    <location>
        <begin position="36"/>
        <end position="57"/>
    </location>
</feature>
<dbReference type="Gene3D" id="3.40.190.10">
    <property type="entry name" value="Periplasmic binding protein-like II"/>
    <property type="match status" value="2"/>
</dbReference>
<dbReference type="SMART" id="SM00062">
    <property type="entry name" value="PBPb"/>
    <property type="match status" value="1"/>
</dbReference>
<dbReference type="PANTHER" id="PTHR30024:SF47">
    <property type="entry name" value="TAURINE-BINDING PERIPLASMIC PROTEIN"/>
    <property type="match status" value="1"/>
</dbReference>
<sequence length="362" mass="39666">MLQEPPSSTAAAGLSTGLHRRFQHIRHTLVQKLKSFWGVFLITLLASVVLHACSIGSTTTLQPLKIGITTWPGFDVVLYAQATGLFEKRGLQIELVRFENQQDSARAVLRGSLDGAFASLWDVMQVDPGTDKPTFFMVTNVSHGADGVVAQGDVKSVEELIGKRIGAKLGTVNHLILLEALKHHGVSPNDVVIEDISNESSAQMMAKGSIDGAVLWEPLLGETAKKSKGNIIFTTKEIDSLVIDGLMTRSTLLQSKKVELTQFVQAWFDVMHAVETKPDEVYRVVSRELGQSQESFASDFAGLKKGDIEMQQRMFVSPGRLKQASEQLSKLLIEDPRHGRLPRKDLEINADLVTAAIAGWKA</sequence>
<dbReference type="EMBL" id="DSRD01000470">
    <property type="protein sequence ID" value="HGW94073.1"/>
    <property type="molecule type" value="Genomic_DNA"/>
</dbReference>
<name>A0A832H373_9CYAN</name>
<reference evidence="6" key="1">
    <citation type="journal article" date="2020" name="mSystems">
        <title>Genome- and Community-Level Interaction Insights into Carbon Utilization and Element Cycling Functions of Hydrothermarchaeota in Hydrothermal Sediment.</title>
        <authorList>
            <person name="Zhou Z."/>
            <person name="Liu Y."/>
            <person name="Xu W."/>
            <person name="Pan J."/>
            <person name="Luo Z.H."/>
            <person name="Li M."/>
        </authorList>
    </citation>
    <scope>NUCLEOTIDE SEQUENCE [LARGE SCALE GENOMIC DNA]</scope>
    <source>
        <strain evidence="6">SpSt-402</strain>
    </source>
</reference>
<gene>
    <name evidence="6" type="ORF">ENR47_07305</name>
</gene>
<keyword evidence="4" id="KW-1133">Transmembrane helix</keyword>
<accession>A0A832H373</accession>
<keyword evidence="4" id="KW-0472">Membrane</keyword>
<dbReference type="PANTHER" id="PTHR30024">
    <property type="entry name" value="ALIPHATIC SULFONATES-BINDING PROTEIN-RELATED"/>
    <property type="match status" value="1"/>
</dbReference>
<evidence type="ECO:0000256" key="4">
    <source>
        <dbReference type="SAM" id="Phobius"/>
    </source>
</evidence>
<protein>
    <submittedName>
        <fullName evidence="6">Nitrate ABC transporter substrate-binding protein</fullName>
    </submittedName>
</protein>
<feature type="domain" description="Solute-binding protein family 3/N-terminal" evidence="5">
    <location>
        <begin position="65"/>
        <end position="271"/>
    </location>
</feature>
<dbReference type="InterPro" id="IPR001638">
    <property type="entry name" value="Solute-binding_3/MltF_N"/>
</dbReference>
<evidence type="ECO:0000256" key="3">
    <source>
        <dbReference type="ARBA" id="ARBA00022729"/>
    </source>
</evidence>
<evidence type="ECO:0000256" key="1">
    <source>
        <dbReference type="ARBA" id="ARBA00004418"/>
    </source>
</evidence>
<dbReference type="SUPFAM" id="SSF53850">
    <property type="entry name" value="Periplasmic binding protein-like II"/>
    <property type="match status" value="1"/>
</dbReference>
<comment type="similarity">
    <text evidence="2">Belongs to the bacterial solute-binding protein SsuA/TauA family.</text>
</comment>
<evidence type="ECO:0000256" key="2">
    <source>
        <dbReference type="ARBA" id="ARBA00010742"/>
    </source>
</evidence>
<dbReference type="AlphaFoldDB" id="A0A832H373"/>
<organism evidence="6">
    <name type="scientific">Oscillatoriales cyanobacterium SpSt-402</name>
    <dbReference type="NCBI Taxonomy" id="2282168"/>
    <lineage>
        <taxon>Bacteria</taxon>
        <taxon>Bacillati</taxon>
        <taxon>Cyanobacteriota</taxon>
        <taxon>Cyanophyceae</taxon>
        <taxon>Oscillatoriophycideae</taxon>
        <taxon>Oscillatoriales</taxon>
    </lineage>
</organism>
<dbReference type="Pfam" id="PF09084">
    <property type="entry name" value="NMT1"/>
    <property type="match status" value="1"/>
</dbReference>